<protein>
    <recommendedName>
        <fullName evidence="3">Orphan protein</fullName>
    </recommendedName>
</protein>
<gene>
    <name evidence="1" type="ORF">CWS31_012515</name>
</gene>
<proteinExistence type="predicted"/>
<accession>A0ABY3MV72</accession>
<dbReference type="RefSeq" id="WP_101343557.1">
    <property type="nucleotide sequence ID" value="NZ_PJAI02000014.1"/>
</dbReference>
<sequence length="238" mass="27400">MQPHLQTLINLLTKNDLKLLLQHYIDSSEIENNEQLGFMFQQSEIKPSNFSYYQQLATGFIKVKGISKSLISKLKTHNTLSFFTPALQIKDNFKVTDDQHRNVLHFLFTNNKVLSANKQPPFNYLRSMMLFGSNNALRDALCQRNEQNLTPIECYLFTNNNLAPLANHELTALLALIEIESKQQEVNNVNYPLFIKKVRELCQGSTPSEIEELQRVVLIATYYKISIQSVLEYINNAA</sequence>
<name>A0ABY3MV72_9GAMM</name>
<reference evidence="1 2" key="1">
    <citation type="submission" date="2019-08" db="EMBL/GenBank/DDBJ databases">
        <title>Microbe sample from Colwellia echini.</title>
        <authorList>
            <person name="Christiansen L."/>
            <person name="Pathiraja D."/>
            <person name="Schultz-Johansen M."/>
            <person name="Choi I.-G."/>
            <person name="Stougaard P."/>
        </authorList>
    </citation>
    <scope>NUCLEOTIDE SEQUENCE [LARGE SCALE GENOMIC DNA]</scope>
    <source>
        <strain evidence="1 2">A3</strain>
    </source>
</reference>
<dbReference type="EMBL" id="PJAI02000014">
    <property type="protein sequence ID" value="TYK65108.1"/>
    <property type="molecule type" value="Genomic_DNA"/>
</dbReference>
<evidence type="ECO:0000313" key="1">
    <source>
        <dbReference type="EMBL" id="TYK65108.1"/>
    </source>
</evidence>
<organism evidence="1 2">
    <name type="scientific">Colwellia echini</name>
    <dbReference type="NCBI Taxonomy" id="1982103"/>
    <lineage>
        <taxon>Bacteria</taxon>
        <taxon>Pseudomonadati</taxon>
        <taxon>Pseudomonadota</taxon>
        <taxon>Gammaproteobacteria</taxon>
        <taxon>Alteromonadales</taxon>
        <taxon>Colwelliaceae</taxon>
        <taxon>Colwellia</taxon>
    </lineage>
</organism>
<dbReference type="Proteomes" id="UP000815846">
    <property type="component" value="Unassembled WGS sequence"/>
</dbReference>
<comment type="caution">
    <text evidence="1">The sequence shown here is derived from an EMBL/GenBank/DDBJ whole genome shotgun (WGS) entry which is preliminary data.</text>
</comment>
<keyword evidence="2" id="KW-1185">Reference proteome</keyword>
<evidence type="ECO:0000313" key="2">
    <source>
        <dbReference type="Proteomes" id="UP000815846"/>
    </source>
</evidence>
<evidence type="ECO:0008006" key="3">
    <source>
        <dbReference type="Google" id="ProtNLM"/>
    </source>
</evidence>